<dbReference type="InterPro" id="IPR018062">
    <property type="entry name" value="HTH_AraC-typ_CS"/>
</dbReference>
<dbReference type="GO" id="GO:0003908">
    <property type="term" value="F:methylated-DNA-[protein]-cysteine S-methyltransferase activity"/>
    <property type="evidence" value="ECO:0007669"/>
    <property type="project" value="UniProtKB-EC"/>
</dbReference>
<dbReference type="Pfam" id="PF12833">
    <property type="entry name" value="HTH_18"/>
    <property type="match status" value="1"/>
</dbReference>
<gene>
    <name evidence="11" type="ORF">OD750_013900</name>
</gene>
<name>A0A9X4BI61_9GAMM</name>
<evidence type="ECO:0000256" key="6">
    <source>
        <dbReference type="ARBA" id="ARBA00023125"/>
    </source>
</evidence>
<dbReference type="InterPro" id="IPR018060">
    <property type="entry name" value="HTH_AraC"/>
</dbReference>
<comment type="catalytic activity">
    <reaction evidence="9">
        <text>a 6-O-methyl-2'-deoxyguanosine in DNA + L-cysteinyl-[protein] = S-methyl-L-cysteinyl-[protein] + a 2'-deoxyguanosine in DNA</text>
        <dbReference type="Rhea" id="RHEA:24000"/>
        <dbReference type="Rhea" id="RHEA-COMP:10131"/>
        <dbReference type="Rhea" id="RHEA-COMP:10132"/>
        <dbReference type="Rhea" id="RHEA-COMP:11367"/>
        <dbReference type="Rhea" id="RHEA-COMP:11368"/>
        <dbReference type="ChEBI" id="CHEBI:29950"/>
        <dbReference type="ChEBI" id="CHEBI:82612"/>
        <dbReference type="ChEBI" id="CHEBI:85445"/>
        <dbReference type="ChEBI" id="CHEBI:85448"/>
        <dbReference type="EC" id="2.1.1.63"/>
    </reaction>
</comment>
<dbReference type="Pfam" id="PF02870">
    <property type="entry name" value="Methyltransf_1N"/>
    <property type="match status" value="1"/>
</dbReference>
<evidence type="ECO:0000256" key="7">
    <source>
        <dbReference type="ARBA" id="ARBA00023163"/>
    </source>
</evidence>
<evidence type="ECO:0000256" key="4">
    <source>
        <dbReference type="ARBA" id="ARBA00022763"/>
    </source>
</evidence>
<dbReference type="GO" id="GO:0006281">
    <property type="term" value="P:DNA repair"/>
    <property type="evidence" value="ECO:0007669"/>
    <property type="project" value="UniProtKB-KW"/>
</dbReference>
<dbReference type="GO" id="GO:0043565">
    <property type="term" value="F:sequence-specific DNA binding"/>
    <property type="evidence" value="ECO:0007669"/>
    <property type="project" value="InterPro"/>
</dbReference>
<dbReference type="Gene3D" id="1.10.10.60">
    <property type="entry name" value="Homeodomain-like"/>
    <property type="match status" value="1"/>
</dbReference>
<comment type="catalytic activity">
    <reaction evidence="1">
        <text>a 4-O-methyl-thymidine in DNA + L-cysteinyl-[protein] = a thymidine in DNA + S-methyl-L-cysteinyl-[protein]</text>
        <dbReference type="Rhea" id="RHEA:53428"/>
        <dbReference type="Rhea" id="RHEA-COMP:10131"/>
        <dbReference type="Rhea" id="RHEA-COMP:10132"/>
        <dbReference type="Rhea" id="RHEA-COMP:13555"/>
        <dbReference type="Rhea" id="RHEA-COMP:13556"/>
        <dbReference type="ChEBI" id="CHEBI:29950"/>
        <dbReference type="ChEBI" id="CHEBI:82612"/>
        <dbReference type="ChEBI" id="CHEBI:137386"/>
        <dbReference type="ChEBI" id="CHEBI:137387"/>
        <dbReference type="EC" id="2.1.1.63"/>
    </reaction>
</comment>
<dbReference type="Gene3D" id="3.30.160.70">
    <property type="entry name" value="Methylated DNA-protein cysteine methyltransferase domain"/>
    <property type="match status" value="1"/>
</dbReference>
<dbReference type="InterPro" id="IPR014048">
    <property type="entry name" value="MethylDNA_cys_MeTrfase_DNA-bd"/>
</dbReference>
<comment type="caution">
    <text evidence="11">The sequence shown here is derived from an EMBL/GenBank/DDBJ whole genome shotgun (WGS) entry which is preliminary data.</text>
</comment>
<evidence type="ECO:0000256" key="5">
    <source>
        <dbReference type="ARBA" id="ARBA00023015"/>
    </source>
</evidence>
<evidence type="ECO:0000259" key="10">
    <source>
        <dbReference type="PROSITE" id="PS01124"/>
    </source>
</evidence>
<keyword evidence="3 11" id="KW-0808">Transferase</keyword>
<proteinExistence type="predicted"/>
<dbReference type="InterPro" id="IPR008332">
    <property type="entry name" value="MethylG_MeTrfase_N"/>
</dbReference>
<dbReference type="Pfam" id="PF01035">
    <property type="entry name" value="DNA_binding_1"/>
    <property type="match status" value="1"/>
</dbReference>
<dbReference type="SUPFAM" id="SSF46689">
    <property type="entry name" value="Homeodomain-like"/>
    <property type="match status" value="1"/>
</dbReference>
<sequence length="290" mass="31683">MSLHDTETSAADPVARAQELIAASEDAPKLDELARAVGLSAGHLQRRFRARYGLSPAEYATSRRIDRFKRALRDGDSVTEAIYNAGFGSGSRVYEKSDPLLGMTPASYRRGGAGMAVRYTTLATPLGELLVAATERGICAILIGRDEAELKRELAKEYPAAQIERVDAGRDEWLAKIIAKVHADLGWSEASDAPLPPFDLRATAFQWRVWQALTRIPAGETRSYSEIAEAIGQPRAARAVARACATNRLAIVVPCHRVVREDGSLGGYRWGMARKRRLLAREAEVAPRSA</sequence>
<reference evidence="11" key="1">
    <citation type="submission" date="2023-02" db="EMBL/GenBank/DDBJ databases">
        <title>Tahibacter soli sp. nov. isolated from soil.</title>
        <authorList>
            <person name="Baek J.H."/>
            <person name="Lee J.K."/>
            <person name="Choi D.G."/>
            <person name="Jeon C.O."/>
        </authorList>
    </citation>
    <scope>NUCLEOTIDE SEQUENCE</scope>
    <source>
        <strain evidence="11">BL</strain>
    </source>
</reference>
<dbReference type="SUPFAM" id="SSF46767">
    <property type="entry name" value="Methylated DNA-protein cysteine methyltransferase, C-terminal domain"/>
    <property type="match status" value="1"/>
</dbReference>
<dbReference type="InterPro" id="IPR036388">
    <property type="entry name" value="WH-like_DNA-bd_sf"/>
</dbReference>
<dbReference type="EC" id="2.1.1.63" evidence="11"/>
<dbReference type="NCBIfam" id="TIGR00589">
    <property type="entry name" value="ogt"/>
    <property type="match status" value="1"/>
</dbReference>
<evidence type="ECO:0000256" key="1">
    <source>
        <dbReference type="ARBA" id="ARBA00001286"/>
    </source>
</evidence>
<dbReference type="PROSITE" id="PS00374">
    <property type="entry name" value="MGMT"/>
    <property type="match status" value="1"/>
</dbReference>
<dbReference type="InterPro" id="IPR036631">
    <property type="entry name" value="MGMT_N_sf"/>
</dbReference>
<evidence type="ECO:0000256" key="3">
    <source>
        <dbReference type="ARBA" id="ARBA00022679"/>
    </source>
</evidence>
<keyword evidence="6" id="KW-0238">DNA-binding</keyword>
<organism evidence="11 12">
    <name type="scientific">Tahibacter soli</name>
    <dbReference type="NCBI Taxonomy" id="2983605"/>
    <lineage>
        <taxon>Bacteria</taxon>
        <taxon>Pseudomonadati</taxon>
        <taxon>Pseudomonadota</taxon>
        <taxon>Gammaproteobacteria</taxon>
        <taxon>Lysobacterales</taxon>
        <taxon>Rhodanobacteraceae</taxon>
        <taxon>Tahibacter</taxon>
    </lineage>
</organism>
<keyword evidence="2 11" id="KW-0489">Methyltransferase</keyword>
<keyword evidence="8" id="KW-0234">DNA repair</keyword>
<keyword evidence="7" id="KW-0804">Transcription</keyword>
<protein>
    <submittedName>
        <fullName evidence="11">Methylated-DNA--[protein]-cysteine S-methyltransferase</fullName>
        <ecNumber evidence="11">2.1.1.63</ecNumber>
    </submittedName>
</protein>
<dbReference type="CDD" id="cd06445">
    <property type="entry name" value="ATase"/>
    <property type="match status" value="1"/>
</dbReference>
<dbReference type="InterPro" id="IPR009057">
    <property type="entry name" value="Homeodomain-like_sf"/>
</dbReference>
<dbReference type="SMART" id="SM00342">
    <property type="entry name" value="HTH_ARAC"/>
    <property type="match status" value="1"/>
</dbReference>
<dbReference type="FunFam" id="1.10.10.10:FF:000410">
    <property type="entry name" value="ADA regulatory protein, putative"/>
    <property type="match status" value="1"/>
</dbReference>
<feature type="domain" description="HTH araC/xylS-type" evidence="10">
    <location>
        <begin position="15"/>
        <end position="111"/>
    </location>
</feature>
<accession>A0A9X4BI61</accession>
<dbReference type="PANTHER" id="PTHR10815:SF14">
    <property type="entry name" value="BIFUNCTIONAL TRANSCRIPTIONAL ACTIVATOR_DNA REPAIR ENZYME ADA"/>
    <property type="match status" value="1"/>
</dbReference>
<dbReference type="PANTHER" id="PTHR10815">
    <property type="entry name" value="METHYLATED-DNA--PROTEIN-CYSTEINE METHYLTRANSFERASE"/>
    <property type="match status" value="1"/>
</dbReference>
<dbReference type="Proteomes" id="UP001139971">
    <property type="component" value="Unassembled WGS sequence"/>
</dbReference>
<keyword evidence="5" id="KW-0805">Transcription regulation</keyword>
<dbReference type="InterPro" id="IPR036217">
    <property type="entry name" value="MethylDNA_cys_MeTrfase_DNAb"/>
</dbReference>
<dbReference type="SUPFAM" id="SSF53155">
    <property type="entry name" value="Methylated DNA-protein cysteine methyltransferase domain"/>
    <property type="match status" value="1"/>
</dbReference>
<dbReference type="PROSITE" id="PS00041">
    <property type="entry name" value="HTH_ARAC_FAMILY_1"/>
    <property type="match status" value="1"/>
</dbReference>
<evidence type="ECO:0000313" key="12">
    <source>
        <dbReference type="Proteomes" id="UP001139971"/>
    </source>
</evidence>
<dbReference type="AlphaFoldDB" id="A0A9X4BI61"/>
<dbReference type="GO" id="GO:0032259">
    <property type="term" value="P:methylation"/>
    <property type="evidence" value="ECO:0007669"/>
    <property type="project" value="UniProtKB-KW"/>
</dbReference>
<dbReference type="EMBL" id="JAOVZO020000018">
    <property type="protein sequence ID" value="MDC8013631.1"/>
    <property type="molecule type" value="Genomic_DNA"/>
</dbReference>
<keyword evidence="12" id="KW-1185">Reference proteome</keyword>
<dbReference type="Gene3D" id="1.10.10.10">
    <property type="entry name" value="Winged helix-like DNA-binding domain superfamily/Winged helix DNA-binding domain"/>
    <property type="match status" value="1"/>
</dbReference>
<evidence type="ECO:0000313" key="11">
    <source>
        <dbReference type="EMBL" id="MDC8013631.1"/>
    </source>
</evidence>
<evidence type="ECO:0000256" key="8">
    <source>
        <dbReference type="ARBA" id="ARBA00023204"/>
    </source>
</evidence>
<dbReference type="RefSeq" id="WP_272841958.1">
    <property type="nucleotide sequence ID" value="NZ_JAOVZO020000018.1"/>
</dbReference>
<dbReference type="GO" id="GO:0003700">
    <property type="term" value="F:DNA-binding transcription factor activity"/>
    <property type="evidence" value="ECO:0007669"/>
    <property type="project" value="InterPro"/>
</dbReference>
<dbReference type="PROSITE" id="PS01124">
    <property type="entry name" value="HTH_ARAC_FAMILY_2"/>
    <property type="match status" value="1"/>
</dbReference>
<dbReference type="InterPro" id="IPR001497">
    <property type="entry name" value="MethylDNA_cys_MeTrfase_AS"/>
</dbReference>
<keyword evidence="4" id="KW-0227">DNA damage</keyword>
<evidence type="ECO:0000256" key="2">
    <source>
        <dbReference type="ARBA" id="ARBA00022603"/>
    </source>
</evidence>
<evidence type="ECO:0000256" key="9">
    <source>
        <dbReference type="ARBA" id="ARBA00049348"/>
    </source>
</evidence>